<keyword evidence="2" id="KW-0418">Kinase</keyword>
<comment type="caution">
    <text evidence="6">The sequence shown here is derived from an EMBL/GenBank/DDBJ whole genome shotgun (WGS) entry which is preliminary data.</text>
</comment>
<feature type="domain" description="Histidine kinase/HSP90-like ATPase" evidence="5">
    <location>
        <begin position="400"/>
        <end position="493"/>
    </location>
</feature>
<sequence length="502" mass="55593">MTMRFDLILPQFVLLDVIYVLAACMQTIHVPLIASRRMPYSRIAVCIYEASLVVHLVIVADIILASTGSRLLVSPFLIAQALEGVLWLNLLLVAFGVCLAVHYRRPCMIFELMLVAASIPPVVKLLGSAWAGAAIIEGAFFLFRSISALLLDARHRQEDITAFSTIETINVIPVGILYLDLQGRPLLMNRCMRSNLIGLHLPTDLRDMSETWNELRKLGAKESDGKGEGRRLDLARFGDARSVVEISPSEIRLFVRDNLIISGRPFERIIGLDVTEYAHAYDRLVHANHLLELAAKELRVQIEEVKKVADNAAYLRMRARVHDVIGQRLSIMHRYLEEGRLDDESLEQIEPLLRSIANDLHGKDGDGTRDAAEELGDIVHAFGLVGVRIVVDGKLPVDVRTAAAFLQIVREASTNATKHAQAHQIQVRFWEEGAESWRTARMTVSNDGTPAPASIREGTGIPGMRHVAQDLGGSLEVDPGPPFTLVVSIPLSSDITAQRRNS</sequence>
<dbReference type="InterPro" id="IPR050482">
    <property type="entry name" value="Sensor_HK_TwoCompSys"/>
</dbReference>
<evidence type="ECO:0000313" key="7">
    <source>
        <dbReference type="Proteomes" id="UP000546970"/>
    </source>
</evidence>
<evidence type="ECO:0000313" key="6">
    <source>
        <dbReference type="EMBL" id="NMF56247.1"/>
    </source>
</evidence>
<keyword evidence="1" id="KW-0808">Transferase</keyword>
<dbReference type="GO" id="GO:0016301">
    <property type="term" value="F:kinase activity"/>
    <property type="evidence" value="ECO:0007669"/>
    <property type="project" value="UniProtKB-KW"/>
</dbReference>
<accession>A0A7X9UDJ1</accession>
<keyword evidence="4" id="KW-1133">Transmembrane helix</keyword>
<keyword evidence="4" id="KW-0472">Membrane</keyword>
<dbReference type="PANTHER" id="PTHR24421">
    <property type="entry name" value="NITRATE/NITRITE SENSOR PROTEIN NARX-RELATED"/>
    <property type="match status" value="1"/>
</dbReference>
<feature type="transmembrane region" description="Helical" evidence="4">
    <location>
        <begin position="12"/>
        <end position="34"/>
    </location>
</feature>
<dbReference type="InterPro" id="IPR003594">
    <property type="entry name" value="HATPase_dom"/>
</dbReference>
<dbReference type="CDD" id="cd16917">
    <property type="entry name" value="HATPase_UhpB-NarQ-NarX-like"/>
    <property type="match status" value="1"/>
</dbReference>
<feature type="transmembrane region" description="Helical" evidence="4">
    <location>
        <begin position="46"/>
        <end position="65"/>
    </location>
</feature>
<evidence type="ECO:0000256" key="2">
    <source>
        <dbReference type="ARBA" id="ARBA00022777"/>
    </source>
</evidence>
<organism evidence="6 7">
    <name type="scientific">Collinsella acetigenes</name>
    <dbReference type="NCBI Taxonomy" id="2713419"/>
    <lineage>
        <taxon>Bacteria</taxon>
        <taxon>Bacillati</taxon>
        <taxon>Actinomycetota</taxon>
        <taxon>Coriobacteriia</taxon>
        <taxon>Coriobacteriales</taxon>
        <taxon>Coriobacteriaceae</taxon>
        <taxon>Collinsella</taxon>
    </lineage>
</organism>
<keyword evidence="3" id="KW-0902">Two-component regulatory system</keyword>
<dbReference type="InterPro" id="IPR036890">
    <property type="entry name" value="HATPase_C_sf"/>
</dbReference>
<evidence type="ECO:0000256" key="1">
    <source>
        <dbReference type="ARBA" id="ARBA00022679"/>
    </source>
</evidence>
<dbReference type="EMBL" id="JABBCP010000007">
    <property type="protein sequence ID" value="NMF56247.1"/>
    <property type="molecule type" value="Genomic_DNA"/>
</dbReference>
<proteinExistence type="predicted"/>
<evidence type="ECO:0000256" key="3">
    <source>
        <dbReference type="ARBA" id="ARBA00023012"/>
    </source>
</evidence>
<dbReference type="Gene3D" id="3.30.565.10">
    <property type="entry name" value="Histidine kinase-like ATPase, C-terminal domain"/>
    <property type="match status" value="1"/>
</dbReference>
<evidence type="ECO:0000259" key="5">
    <source>
        <dbReference type="SMART" id="SM00387"/>
    </source>
</evidence>
<name>A0A7X9UDJ1_9ACTN</name>
<reference evidence="6 7" key="1">
    <citation type="submission" date="2020-04" db="EMBL/GenBank/DDBJ databases">
        <title>Collinsella sp. KGMB02528 nov., an anaerobic actinobacterium isolated from human feces.</title>
        <authorList>
            <person name="Han K.-I."/>
            <person name="Eom M.K."/>
            <person name="Kim J.-S."/>
            <person name="Lee K.C."/>
            <person name="Suh M.K."/>
            <person name="Park S.-H."/>
            <person name="Lee J.H."/>
            <person name="Kang S.W."/>
            <person name="Park J.-E."/>
            <person name="Oh B.S."/>
            <person name="Yu S.Y."/>
            <person name="Choi S.-H."/>
            <person name="Lee D.H."/>
            <person name="Yoon H."/>
            <person name="Kim B.-Y."/>
            <person name="Lee J.H."/>
            <person name="Lee J.-S."/>
        </authorList>
    </citation>
    <scope>NUCLEOTIDE SEQUENCE [LARGE SCALE GENOMIC DNA]</scope>
    <source>
        <strain evidence="6 7">KGMB02528</strain>
    </source>
</reference>
<dbReference type="SUPFAM" id="SSF55874">
    <property type="entry name" value="ATPase domain of HSP90 chaperone/DNA topoisomerase II/histidine kinase"/>
    <property type="match status" value="1"/>
</dbReference>
<protein>
    <recommendedName>
        <fullName evidence="5">Histidine kinase/HSP90-like ATPase domain-containing protein</fullName>
    </recommendedName>
</protein>
<feature type="transmembrane region" description="Helical" evidence="4">
    <location>
        <begin position="107"/>
        <end position="123"/>
    </location>
</feature>
<dbReference type="RefSeq" id="WP_169277818.1">
    <property type="nucleotide sequence ID" value="NZ_JABBCP010000007.1"/>
</dbReference>
<gene>
    <name evidence="6" type="ORF">HF320_07920</name>
</gene>
<keyword evidence="7" id="KW-1185">Reference proteome</keyword>
<dbReference type="GO" id="GO:0000160">
    <property type="term" value="P:phosphorelay signal transduction system"/>
    <property type="evidence" value="ECO:0007669"/>
    <property type="project" value="UniProtKB-KW"/>
</dbReference>
<dbReference type="AlphaFoldDB" id="A0A7X9UDJ1"/>
<feature type="transmembrane region" description="Helical" evidence="4">
    <location>
        <begin position="77"/>
        <end position="100"/>
    </location>
</feature>
<keyword evidence="4" id="KW-0812">Transmembrane</keyword>
<dbReference type="SMART" id="SM00387">
    <property type="entry name" value="HATPase_c"/>
    <property type="match status" value="1"/>
</dbReference>
<evidence type="ECO:0000256" key="4">
    <source>
        <dbReference type="SAM" id="Phobius"/>
    </source>
</evidence>
<dbReference type="Proteomes" id="UP000546970">
    <property type="component" value="Unassembled WGS sequence"/>
</dbReference>